<dbReference type="OrthoDB" id="6021991at2"/>
<accession>A0A4Y8ZUX1</accession>
<organism evidence="2 3">
    <name type="scientific">Sphingomonas parva</name>
    <dbReference type="NCBI Taxonomy" id="2555898"/>
    <lineage>
        <taxon>Bacteria</taxon>
        <taxon>Pseudomonadati</taxon>
        <taxon>Pseudomonadota</taxon>
        <taxon>Alphaproteobacteria</taxon>
        <taxon>Sphingomonadales</taxon>
        <taxon>Sphingomonadaceae</taxon>
        <taxon>Sphingomonas</taxon>
    </lineage>
</organism>
<feature type="region of interest" description="Disordered" evidence="1">
    <location>
        <begin position="1"/>
        <end position="35"/>
    </location>
</feature>
<feature type="compositionally biased region" description="Basic and acidic residues" evidence="1">
    <location>
        <begin position="1"/>
        <end position="11"/>
    </location>
</feature>
<dbReference type="Proteomes" id="UP000298213">
    <property type="component" value="Unassembled WGS sequence"/>
</dbReference>
<dbReference type="RefSeq" id="WP_135084507.1">
    <property type="nucleotide sequence ID" value="NZ_SPDV01000008.1"/>
</dbReference>
<proteinExistence type="predicted"/>
<evidence type="ECO:0000256" key="1">
    <source>
        <dbReference type="SAM" id="MobiDB-lite"/>
    </source>
</evidence>
<reference evidence="2 3" key="1">
    <citation type="submission" date="2019-03" db="EMBL/GenBank/DDBJ databases">
        <title>Genome sequence of Sphingomonas sp. 17J27-24.</title>
        <authorList>
            <person name="Kim M."/>
            <person name="Maeng S."/>
            <person name="Sathiyaraj S."/>
        </authorList>
    </citation>
    <scope>NUCLEOTIDE SEQUENCE [LARGE SCALE GENOMIC DNA]</scope>
    <source>
        <strain evidence="2 3">17J27-24</strain>
    </source>
</reference>
<gene>
    <name evidence="2" type="ORF">E2493_05400</name>
</gene>
<name>A0A4Y8ZUX1_9SPHN</name>
<evidence type="ECO:0000313" key="2">
    <source>
        <dbReference type="EMBL" id="TFI59277.1"/>
    </source>
</evidence>
<dbReference type="AlphaFoldDB" id="A0A4Y8ZUX1"/>
<keyword evidence="3" id="KW-1185">Reference proteome</keyword>
<dbReference type="EMBL" id="SPDV01000008">
    <property type="protein sequence ID" value="TFI59277.1"/>
    <property type="molecule type" value="Genomic_DNA"/>
</dbReference>
<comment type="caution">
    <text evidence="2">The sequence shown here is derived from an EMBL/GenBank/DDBJ whole genome shotgun (WGS) entry which is preliminary data.</text>
</comment>
<sequence>MDALSTERKPLVDTSAIPGWGVDADPENDPTYPYRDRSKDDGLLFNWQRPPIQETDVEILQSIEHKTRPAVVGTSTPPSGLSGMIRRLAFRWSESNWLHWLLLMGADRINVVEGVAQDLSRGKVPNIPAEMGVRAEWQHNKKGLATKVAVLTAVSAGLFLLLRGSKPKPFEAQRKRVTPPEVHEAD</sequence>
<evidence type="ECO:0000313" key="3">
    <source>
        <dbReference type="Proteomes" id="UP000298213"/>
    </source>
</evidence>
<protein>
    <submittedName>
        <fullName evidence="2">Uncharacterized protein</fullName>
    </submittedName>
</protein>